<organism evidence="5 6">
    <name type="scientific">Marinobacter salsuginis</name>
    <dbReference type="NCBI Taxonomy" id="418719"/>
    <lineage>
        <taxon>Bacteria</taxon>
        <taxon>Pseudomonadati</taxon>
        <taxon>Pseudomonadota</taxon>
        <taxon>Gammaproteobacteria</taxon>
        <taxon>Pseudomonadales</taxon>
        <taxon>Marinobacteraceae</taxon>
        <taxon>Marinobacter</taxon>
    </lineage>
</organism>
<comment type="caution">
    <text evidence="5">The sequence shown here is derived from an EMBL/GenBank/DDBJ whole genome shotgun (WGS) entry which is preliminary data.</text>
</comment>
<dbReference type="GO" id="GO:0005524">
    <property type="term" value="F:ATP binding"/>
    <property type="evidence" value="ECO:0007669"/>
    <property type="project" value="UniProtKB-KW"/>
</dbReference>
<dbReference type="CDD" id="cd00009">
    <property type="entry name" value="AAA"/>
    <property type="match status" value="1"/>
</dbReference>
<dbReference type="EMBL" id="BGZI01000062">
    <property type="protein sequence ID" value="GBO90601.1"/>
    <property type="molecule type" value="Genomic_DNA"/>
</dbReference>
<dbReference type="SMART" id="SM00382">
    <property type="entry name" value="AAA"/>
    <property type="match status" value="1"/>
</dbReference>
<keyword evidence="2" id="KW-0547">Nucleotide-binding</keyword>
<proteinExistence type="inferred from homology"/>
<evidence type="ECO:0000313" key="6">
    <source>
        <dbReference type="Proteomes" id="UP000387223"/>
    </source>
</evidence>
<accession>A0A5M3Q671</accession>
<keyword evidence="3" id="KW-0067">ATP-binding</keyword>
<dbReference type="InterPro" id="IPR027417">
    <property type="entry name" value="P-loop_NTPase"/>
</dbReference>
<gene>
    <name evidence="5" type="ORF">MSSD14B_42690</name>
</gene>
<dbReference type="InterPro" id="IPR047661">
    <property type="entry name" value="IstB"/>
</dbReference>
<dbReference type="InterPro" id="IPR002611">
    <property type="entry name" value="IstB_ATP-bd"/>
</dbReference>
<sequence>MLKHPTLDKLHALKLTGMAAALADQSATPDITDLSFEERLGLLVDREITERDNRRMSSRLRRARLRHNAILEDLDYRNSRGLDKGLVQSLAHCQWVKEHLNVLITGPTGVGKTWLACALAHKACREGYTAQYVRLTRLLRELTIAKGDGQYSKLLTNLAKVDVLILDDWGLMKLSAENRRDLLEVLEDRHGRRSTIATSQLPIEEWHGVIGDATLADAILDRLVHNAYKINLRGESMRKQQAKLTDTAASE</sequence>
<dbReference type="FunFam" id="3.40.50.300:FF:001361">
    <property type="entry name" value="AAA family ATPase"/>
    <property type="match status" value="1"/>
</dbReference>
<dbReference type="InterPro" id="IPR028350">
    <property type="entry name" value="DNAC/IstB-like"/>
</dbReference>
<dbReference type="PANTHER" id="PTHR30050:SF4">
    <property type="entry name" value="ATP-BINDING PROTEIN RV3427C IN INSERTION SEQUENCE-RELATED"/>
    <property type="match status" value="1"/>
</dbReference>
<dbReference type="Proteomes" id="UP000387223">
    <property type="component" value="Unassembled WGS sequence"/>
</dbReference>
<reference evidence="5 6" key="1">
    <citation type="journal article" date="2019" name="J. Gen. Appl. Microbiol.">
        <title>Aerobic degradation of cis-dichloroethene by the marine bacterium Marinobacter salsuginis strain 5N-3.</title>
        <authorList>
            <person name="Inoue Y."/>
            <person name="Fukunaga Y."/>
            <person name="Katsumata H."/>
            <person name="Ohji S."/>
            <person name="Hosoyama A."/>
            <person name="Mori K."/>
            <person name="Ando K."/>
        </authorList>
    </citation>
    <scope>NUCLEOTIDE SEQUENCE [LARGE SCALE GENOMIC DNA]</scope>
    <source>
        <strain evidence="5 6">NBRC 109114</strain>
    </source>
</reference>
<dbReference type="Pfam" id="PF01695">
    <property type="entry name" value="IstB_IS21"/>
    <property type="match status" value="1"/>
</dbReference>
<dbReference type="SUPFAM" id="SSF52540">
    <property type="entry name" value="P-loop containing nucleoside triphosphate hydrolases"/>
    <property type="match status" value="1"/>
</dbReference>
<dbReference type="PIRSF" id="PIRSF003073">
    <property type="entry name" value="DNAC_TnpB_IstB"/>
    <property type="match status" value="1"/>
</dbReference>
<feature type="domain" description="AAA+ ATPase" evidence="4">
    <location>
        <begin position="98"/>
        <end position="231"/>
    </location>
</feature>
<evidence type="ECO:0000256" key="2">
    <source>
        <dbReference type="ARBA" id="ARBA00022741"/>
    </source>
</evidence>
<protein>
    <submittedName>
        <fullName evidence="5">ATPase AAA</fullName>
    </submittedName>
</protein>
<evidence type="ECO:0000259" key="4">
    <source>
        <dbReference type="SMART" id="SM00382"/>
    </source>
</evidence>
<dbReference type="PANTHER" id="PTHR30050">
    <property type="entry name" value="CHROMOSOMAL REPLICATION INITIATOR PROTEIN DNAA"/>
    <property type="match status" value="1"/>
</dbReference>
<dbReference type="AlphaFoldDB" id="A0A5M3Q671"/>
<dbReference type="RefSeq" id="WP_153637533.1">
    <property type="nucleotide sequence ID" value="NZ_BGZI01000062.1"/>
</dbReference>
<dbReference type="GO" id="GO:0006260">
    <property type="term" value="P:DNA replication"/>
    <property type="evidence" value="ECO:0007669"/>
    <property type="project" value="TreeGrafter"/>
</dbReference>
<evidence type="ECO:0000256" key="1">
    <source>
        <dbReference type="ARBA" id="ARBA00008059"/>
    </source>
</evidence>
<dbReference type="InterPro" id="IPR003593">
    <property type="entry name" value="AAA+_ATPase"/>
</dbReference>
<dbReference type="Gene3D" id="3.40.50.300">
    <property type="entry name" value="P-loop containing nucleotide triphosphate hydrolases"/>
    <property type="match status" value="1"/>
</dbReference>
<comment type="similarity">
    <text evidence="1">Belongs to the IS21/IS1162 putative ATP-binding protein family.</text>
</comment>
<dbReference type="NCBIfam" id="NF038214">
    <property type="entry name" value="IS21_help_AAA"/>
    <property type="match status" value="1"/>
</dbReference>
<evidence type="ECO:0000313" key="5">
    <source>
        <dbReference type="EMBL" id="GBO90601.1"/>
    </source>
</evidence>
<evidence type="ECO:0000256" key="3">
    <source>
        <dbReference type="ARBA" id="ARBA00022840"/>
    </source>
</evidence>
<name>A0A5M3Q671_9GAMM</name>